<dbReference type="GO" id="GO:0016810">
    <property type="term" value="F:hydrolase activity, acting on carbon-nitrogen (but not peptide) bonds"/>
    <property type="evidence" value="ECO:0007669"/>
    <property type="project" value="InterPro"/>
</dbReference>
<keyword evidence="3" id="KW-0732">Signal</keyword>
<dbReference type="GO" id="GO:0046872">
    <property type="term" value="F:metal ion binding"/>
    <property type="evidence" value="ECO:0007669"/>
    <property type="project" value="UniProtKB-KW"/>
</dbReference>
<evidence type="ECO:0000256" key="2">
    <source>
        <dbReference type="ARBA" id="ARBA00022801"/>
    </source>
</evidence>
<evidence type="ECO:0000259" key="4">
    <source>
        <dbReference type="PROSITE" id="PS51677"/>
    </source>
</evidence>
<dbReference type="Gene3D" id="3.20.20.370">
    <property type="entry name" value="Glycoside hydrolase/deacetylase"/>
    <property type="match status" value="1"/>
</dbReference>
<comment type="caution">
    <text evidence="5">The sequence shown here is derived from an EMBL/GenBank/DDBJ whole genome shotgun (WGS) entry which is preliminary data.</text>
</comment>
<evidence type="ECO:0000313" key="6">
    <source>
        <dbReference type="Proteomes" id="UP000238206"/>
    </source>
</evidence>
<keyword evidence="2" id="KW-0378">Hydrolase</keyword>
<feature type="chain" id="PRO_5015441859" evidence="3">
    <location>
        <begin position="20"/>
        <end position="385"/>
    </location>
</feature>
<name>A0A2S8IS59_BURCE</name>
<dbReference type="EMBL" id="PUIQ01000018">
    <property type="protein sequence ID" value="PQP17597.1"/>
    <property type="molecule type" value="Genomic_DNA"/>
</dbReference>
<evidence type="ECO:0000313" key="5">
    <source>
        <dbReference type="EMBL" id="PQP17597.1"/>
    </source>
</evidence>
<evidence type="ECO:0000256" key="3">
    <source>
        <dbReference type="SAM" id="SignalP"/>
    </source>
</evidence>
<gene>
    <name evidence="5" type="ORF">C5615_15870</name>
</gene>
<dbReference type="AlphaFoldDB" id="A0A2S8IS59"/>
<dbReference type="Pfam" id="PF01522">
    <property type="entry name" value="Polysacc_deac_1"/>
    <property type="match status" value="1"/>
</dbReference>
<dbReference type="GO" id="GO:0005975">
    <property type="term" value="P:carbohydrate metabolic process"/>
    <property type="evidence" value="ECO:0007669"/>
    <property type="project" value="InterPro"/>
</dbReference>
<dbReference type="PANTHER" id="PTHR10587">
    <property type="entry name" value="GLYCOSYL TRANSFERASE-RELATED"/>
    <property type="match status" value="1"/>
</dbReference>
<proteinExistence type="predicted"/>
<dbReference type="CDD" id="cd10917">
    <property type="entry name" value="CE4_NodB_like_6s_7s"/>
    <property type="match status" value="1"/>
</dbReference>
<feature type="domain" description="NodB homology" evidence="4">
    <location>
        <begin position="186"/>
        <end position="371"/>
    </location>
</feature>
<dbReference type="InterPro" id="IPR002509">
    <property type="entry name" value="NODB_dom"/>
</dbReference>
<dbReference type="Proteomes" id="UP000238206">
    <property type="component" value="Unassembled WGS sequence"/>
</dbReference>
<accession>A0A2S8IS59</accession>
<dbReference type="RefSeq" id="WP_105391242.1">
    <property type="nucleotide sequence ID" value="NZ_PUIQ01000018.1"/>
</dbReference>
<dbReference type="InterPro" id="IPR050248">
    <property type="entry name" value="Polysacc_deacetylase_ArnD"/>
</dbReference>
<dbReference type="GO" id="GO:0016020">
    <property type="term" value="C:membrane"/>
    <property type="evidence" value="ECO:0007669"/>
    <property type="project" value="TreeGrafter"/>
</dbReference>
<sequence length="385" mass="43146">MHKRLAVFSLLAMAGLAQAAGPGAVASVDRSLWPDSVASAAGFDRASRAEVLSFAHALSESERDGDGMLRDRLKLKHTQFDQDALDRVRTIYWRRLAANYTLASVHCLRDEPFCLGPLDETAFRKAAAAFTHASDDRYAAWFAASQRFHRTYLDELLRLASLFQRTSSEVATYSPSELTGDELADRHFLLTFDDGPTRSGGNTDKLLDTLRKQHLSATFFVLGEPLQARLQQNAPGELSRTYQGMCVGSHGWQHKSHSAWPQWQDSVTRSIGLVSSSLPSSYVPLFRPPYGQRRADSGAFFDAQGLRVALWNIDSQDWNSKMDADQVKQRVLTLMLLWRRGVILFHDIHAKAWAVVPWLVEQTSGTGLQWVDCHTYGRVRGSFDD</sequence>
<dbReference type="InterPro" id="IPR011330">
    <property type="entry name" value="Glyco_hydro/deAcase_b/a-brl"/>
</dbReference>
<evidence type="ECO:0000256" key="1">
    <source>
        <dbReference type="ARBA" id="ARBA00022723"/>
    </source>
</evidence>
<dbReference type="PROSITE" id="PS51677">
    <property type="entry name" value="NODB"/>
    <property type="match status" value="1"/>
</dbReference>
<dbReference type="PANTHER" id="PTHR10587:SF133">
    <property type="entry name" value="CHITIN DEACETYLASE 1-RELATED"/>
    <property type="match status" value="1"/>
</dbReference>
<keyword evidence="1" id="KW-0479">Metal-binding</keyword>
<reference evidence="5 6" key="1">
    <citation type="submission" date="2018-02" db="EMBL/GenBank/DDBJ databases">
        <title>Draft genome sequencing of Burkholderia cepacia Y14-15.</title>
        <authorList>
            <person name="Zheng B.-X."/>
        </authorList>
    </citation>
    <scope>NUCLEOTIDE SEQUENCE [LARGE SCALE GENOMIC DNA]</scope>
    <source>
        <strain evidence="5 6">Y14-15</strain>
    </source>
</reference>
<protein>
    <submittedName>
        <fullName evidence="5">Polysaccharide deacetylase</fullName>
    </submittedName>
</protein>
<feature type="signal peptide" evidence="3">
    <location>
        <begin position="1"/>
        <end position="19"/>
    </location>
</feature>
<dbReference type="SUPFAM" id="SSF88713">
    <property type="entry name" value="Glycoside hydrolase/deacetylase"/>
    <property type="match status" value="1"/>
</dbReference>
<organism evidence="5 6">
    <name type="scientific">Burkholderia cepacia</name>
    <name type="common">Pseudomonas cepacia</name>
    <dbReference type="NCBI Taxonomy" id="292"/>
    <lineage>
        <taxon>Bacteria</taxon>
        <taxon>Pseudomonadati</taxon>
        <taxon>Pseudomonadota</taxon>
        <taxon>Betaproteobacteria</taxon>
        <taxon>Burkholderiales</taxon>
        <taxon>Burkholderiaceae</taxon>
        <taxon>Burkholderia</taxon>
        <taxon>Burkholderia cepacia complex</taxon>
    </lineage>
</organism>